<sequence length="321" mass="34556">MLGRIDALRGQRPELARLLSAMQGDSDQGHAPLHAAVLSGLERIDRLESGPHAAAWRRLVGVLALLPSSPDGALKAAVLTNMLSVVALGDAEDYLHTATLVRRFGHQQVAQLQNELDDLIKVGPDLPLTTAACRELARTTHIERAVATTGVSGEDAAAVAEKCYGAAFWLLMADVDPTNPARVPRDAQELTQVIEKRGAAEWRRVLAIIAGNPWGPEVNRLVELANEADLPAPAAAVEWCAKVYRKRFEEAERLEVAKEIRRLVAISGCSQRQFAQYIGTSPSRLSTYVNGLVTPSAAMMLRISRSASALAQGATWSGGLH</sequence>
<proteinExistence type="predicted"/>
<dbReference type="Gene3D" id="1.10.260.40">
    <property type="entry name" value="lambda repressor-like DNA-binding domains"/>
    <property type="match status" value="1"/>
</dbReference>
<name>A0A316TLM8_9ACTN</name>
<dbReference type="Proteomes" id="UP000245507">
    <property type="component" value="Unassembled WGS sequence"/>
</dbReference>
<accession>A0A316TLM8</accession>
<evidence type="ECO:0000259" key="1">
    <source>
        <dbReference type="PROSITE" id="PS50943"/>
    </source>
</evidence>
<feature type="domain" description="HTH cro/C1-type" evidence="1">
    <location>
        <begin position="260"/>
        <end position="305"/>
    </location>
</feature>
<keyword evidence="3" id="KW-1185">Reference proteome</keyword>
<gene>
    <name evidence="2" type="ORF">DJ010_08705</name>
</gene>
<comment type="caution">
    <text evidence="2">The sequence shown here is derived from an EMBL/GenBank/DDBJ whole genome shotgun (WGS) entry which is preliminary data.</text>
</comment>
<protein>
    <recommendedName>
        <fullName evidence="1">HTH cro/C1-type domain-containing protein</fullName>
    </recommendedName>
</protein>
<dbReference type="SUPFAM" id="SSF47413">
    <property type="entry name" value="lambda repressor-like DNA-binding domains"/>
    <property type="match status" value="1"/>
</dbReference>
<dbReference type="EMBL" id="QGDD01000003">
    <property type="protein sequence ID" value="PWN03192.1"/>
    <property type="molecule type" value="Genomic_DNA"/>
</dbReference>
<dbReference type="PROSITE" id="PS50943">
    <property type="entry name" value="HTH_CROC1"/>
    <property type="match status" value="1"/>
</dbReference>
<dbReference type="InterPro" id="IPR010982">
    <property type="entry name" value="Lambda_DNA-bd_dom_sf"/>
</dbReference>
<reference evidence="2 3" key="1">
    <citation type="submission" date="2018-05" db="EMBL/GenBank/DDBJ databases">
        <title>Nocardioides silvaticus genome.</title>
        <authorList>
            <person name="Li C."/>
            <person name="Wang G."/>
        </authorList>
    </citation>
    <scope>NUCLEOTIDE SEQUENCE [LARGE SCALE GENOMIC DNA]</scope>
    <source>
        <strain evidence="2 3">CCTCC AB 2018079</strain>
    </source>
</reference>
<dbReference type="Pfam" id="PF01381">
    <property type="entry name" value="HTH_3"/>
    <property type="match status" value="1"/>
</dbReference>
<evidence type="ECO:0000313" key="3">
    <source>
        <dbReference type="Proteomes" id="UP000245507"/>
    </source>
</evidence>
<dbReference type="AlphaFoldDB" id="A0A316TLM8"/>
<dbReference type="InterPro" id="IPR001387">
    <property type="entry name" value="Cro/C1-type_HTH"/>
</dbReference>
<evidence type="ECO:0000313" key="2">
    <source>
        <dbReference type="EMBL" id="PWN03192.1"/>
    </source>
</evidence>
<dbReference type="CDD" id="cd00093">
    <property type="entry name" value="HTH_XRE"/>
    <property type="match status" value="1"/>
</dbReference>
<dbReference type="GO" id="GO:0003677">
    <property type="term" value="F:DNA binding"/>
    <property type="evidence" value="ECO:0007669"/>
    <property type="project" value="InterPro"/>
</dbReference>
<organism evidence="2 3">
    <name type="scientific">Nocardioides silvaticus</name>
    <dbReference type="NCBI Taxonomy" id="2201891"/>
    <lineage>
        <taxon>Bacteria</taxon>
        <taxon>Bacillati</taxon>
        <taxon>Actinomycetota</taxon>
        <taxon>Actinomycetes</taxon>
        <taxon>Propionibacteriales</taxon>
        <taxon>Nocardioidaceae</taxon>
        <taxon>Nocardioides</taxon>
    </lineage>
</organism>